<sequence>MVTWPLATGRLTFAVPSAADSGWAWFAPQYVLQSTAISCSFFCFAGLQVVHVTLALVAAALLRTLAQLVSAARGRRQLRRAVQDHQALLAVVARFCAVFEEPLFHIHAGALGFALLATTLVVKGQRDLYVLGLWPIAFAYTTVLGLEGDLVQESSELMLDAAYSGRWQSLRGRQDGGLPFAKDVLLVMRRASRPATIRALWLGPLSLPTLHRLLSSWYSFTQLFLRLQK</sequence>
<organism evidence="11 12">
    <name type="scientific">Megalurothrips usitatus</name>
    <name type="common">bean blossom thrips</name>
    <dbReference type="NCBI Taxonomy" id="439358"/>
    <lineage>
        <taxon>Eukaryota</taxon>
        <taxon>Metazoa</taxon>
        <taxon>Ecdysozoa</taxon>
        <taxon>Arthropoda</taxon>
        <taxon>Hexapoda</taxon>
        <taxon>Insecta</taxon>
        <taxon>Pterygota</taxon>
        <taxon>Neoptera</taxon>
        <taxon>Paraneoptera</taxon>
        <taxon>Thysanoptera</taxon>
        <taxon>Terebrantia</taxon>
        <taxon>Thripoidea</taxon>
        <taxon>Thripidae</taxon>
        <taxon>Megalurothrips</taxon>
    </lineage>
</organism>
<feature type="transmembrane region" description="Helical" evidence="10">
    <location>
        <begin position="35"/>
        <end position="66"/>
    </location>
</feature>
<evidence type="ECO:0000256" key="3">
    <source>
        <dbReference type="ARBA" id="ARBA00022606"/>
    </source>
</evidence>
<reference evidence="11" key="1">
    <citation type="submission" date="2022-12" db="EMBL/GenBank/DDBJ databases">
        <title>Chromosome-level genome assembly of the bean flower thrips Megalurothrips usitatus.</title>
        <authorList>
            <person name="Ma L."/>
            <person name="Liu Q."/>
            <person name="Li H."/>
            <person name="Cai W."/>
        </authorList>
    </citation>
    <scope>NUCLEOTIDE SEQUENCE</scope>
    <source>
        <strain evidence="11">Cailab_2022a</strain>
    </source>
</reference>
<feature type="transmembrane region" description="Helical" evidence="10">
    <location>
        <begin position="128"/>
        <end position="146"/>
    </location>
</feature>
<evidence type="ECO:0000256" key="4">
    <source>
        <dbReference type="ARBA" id="ARBA00022692"/>
    </source>
</evidence>
<dbReference type="GO" id="GO:0004984">
    <property type="term" value="F:olfactory receptor activity"/>
    <property type="evidence" value="ECO:0007669"/>
    <property type="project" value="InterPro"/>
</dbReference>
<keyword evidence="2" id="KW-1003">Cell membrane</keyword>
<evidence type="ECO:0000256" key="9">
    <source>
        <dbReference type="ARBA" id="ARBA00023224"/>
    </source>
</evidence>
<keyword evidence="7 10" id="KW-0472">Membrane</keyword>
<dbReference type="InterPro" id="IPR004117">
    <property type="entry name" value="7tm6_olfct_rcpt"/>
</dbReference>
<dbReference type="GO" id="GO:0005886">
    <property type="term" value="C:plasma membrane"/>
    <property type="evidence" value="ECO:0007669"/>
    <property type="project" value="UniProtKB-SubCell"/>
</dbReference>
<accession>A0AAV7XSR4</accession>
<keyword evidence="12" id="KW-1185">Reference proteome</keyword>
<dbReference type="Pfam" id="PF02949">
    <property type="entry name" value="7tm_6"/>
    <property type="match status" value="1"/>
</dbReference>
<comment type="subcellular location">
    <subcellularLocation>
        <location evidence="1">Cell membrane</location>
        <topology evidence="1">Multi-pass membrane protein</topology>
    </subcellularLocation>
</comment>
<evidence type="ECO:0000256" key="8">
    <source>
        <dbReference type="ARBA" id="ARBA00023170"/>
    </source>
</evidence>
<proteinExistence type="predicted"/>
<dbReference type="AlphaFoldDB" id="A0AAV7XSR4"/>
<keyword evidence="3" id="KW-0716">Sensory transduction</keyword>
<name>A0AAV7XSR4_9NEOP</name>
<evidence type="ECO:0000256" key="5">
    <source>
        <dbReference type="ARBA" id="ARBA00022725"/>
    </source>
</evidence>
<evidence type="ECO:0000256" key="1">
    <source>
        <dbReference type="ARBA" id="ARBA00004651"/>
    </source>
</evidence>
<dbReference type="Proteomes" id="UP001075354">
    <property type="component" value="Chromosome 5"/>
</dbReference>
<comment type="caution">
    <text evidence="11">The sequence shown here is derived from an EMBL/GenBank/DDBJ whole genome shotgun (WGS) entry which is preliminary data.</text>
</comment>
<evidence type="ECO:0000256" key="10">
    <source>
        <dbReference type="SAM" id="Phobius"/>
    </source>
</evidence>
<evidence type="ECO:0000256" key="6">
    <source>
        <dbReference type="ARBA" id="ARBA00022989"/>
    </source>
</evidence>
<evidence type="ECO:0000313" key="11">
    <source>
        <dbReference type="EMBL" id="KAJ1528071.1"/>
    </source>
</evidence>
<keyword evidence="8" id="KW-0675">Receptor</keyword>
<dbReference type="PANTHER" id="PTHR21137">
    <property type="entry name" value="ODORANT RECEPTOR"/>
    <property type="match status" value="1"/>
</dbReference>
<keyword evidence="9" id="KW-0807">Transducer</keyword>
<keyword evidence="5" id="KW-0552">Olfaction</keyword>
<evidence type="ECO:0000313" key="12">
    <source>
        <dbReference type="Proteomes" id="UP001075354"/>
    </source>
</evidence>
<gene>
    <name evidence="11" type="ORF">ONE63_007989</name>
</gene>
<keyword evidence="4 10" id="KW-0812">Transmembrane</keyword>
<keyword evidence="6 10" id="KW-1133">Transmembrane helix</keyword>
<dbReference type="GO" id="GO:0007165">
    <property type="term" value="P:signal transduction"/>
    <property type="evidence" value="ECO:0007669"/>
    <property type="project" value="UniProtKB-KW"/>
</dbReference>
<evidence type="ECO:0000256" key="2">
    <source>
        <dbReference type="ARBA" id="ARBA00022475"/>
    </source>
</evidence>
<protein>
    <submittedName>
        <fullName evidence="11">Uncharacterized protein</fullName>
    </submittedName>
</protein>
<dbReference type="EMBL" id="JAPTSV010000005">
    <property type="protein sequence ID" value="KAJ1528071.1"/>
    <property type="molecule type" value="Genomic_DNA"/>
</dbReference>
<dbReference type="PANTHER" id="PTHR21137:SF35">
    <property type="entry name" value="ODORANT RECEPTOR 19A-RELATED"/>
    <property type="match status" value="1"/>
</dbReference>
<dbReference type="GO" id="GO:0005549">
    <property type="term" value="F:odorant binding"/>
    <property type="evidence" value="ECO:0007669"/>
    <property type="project" value="InterPro"/>
</dbReference>
<feature type="transmembrane region" description="Helical" evidence="10">
    <location>
        <begin position="103"/>
        <end position="122"/>
    </location>
</feature>
<evidence type="ECO:0000256" key="7">
    <source>
        <dbReference type="ARBA" id="ARBA00023136"/>
    </source>
</evidence>